<dbReference type="SUPFAM" id="SSF75620">
    <property type="entry name" value="Release factor"/>
    <property type="match status" value="1"/>
</dbReference>
<dbReference type="EMBL" id="JH431094">
    <property type="status" value="NOT_ANNOTATED_CDS"/>
    <property type="molecule type" value="Genomic_DNA"/>
</dbReference>
<keyword evidence="2" id="KW-0488">Methylation</keyword>
<dbReference type="GO" id="GO:0003747">
    <property type="term" value="F:translation release factor activity"/>
    <property type="evidence" value="ECO:0007669"/>
    <property type="project" value="InterPro"/>
</dbReference>
<feature type="domain" description="Prokaryotic-type class I peptide chain release factors" evidence="4">
    <location>
        <begin position="205"/>
        <end position="221"/>
    </location>
</feature>
<comment type="similarity">
    <text evidence="1">Belongs to the prokaryotic/mitochondrial release factor family.</text>
</comment>
<dbReference type="Gene3D" id="6.10.140.1950">
    <property type="match status" value="1"/>
</dbReference>
<evidence type="ECO:0000313" key="5">
    <source>
        <dbReference type="EnsemblMetazoa" id="SMAR013624-PA"/>
    </source>
</evidence>
<evidence type="ECO:0000256" key="2">
    <source>
        <dbReference type="ARBA" id="ARBA00022481"/>
    </source>
</evidence>
<evidence type="ECO:0000256" key="3">
    <source>
        <dbReference type="ARBA" id="ARBA00022917"/>
    </source>
</evidence>
<dbReference type="Gene3D" id="3.30.160.20">
    <property type="match status" value="1"/>
</dbReference>
<dbReference type="PANTHER" id="PTHR43804:SF7">
    <property type="entry name" value="LD18447P"/>
    <property type="match status" value="1"/>
</dbReference>
<reference evidence="5" key="2">
    <citation type="submission" date="2015-02" db="UniProtKB">
        <authorList>
            <consortium name="EnsemblMetazoa"/>
        </authorList>
    </citation>
    <scope>IDENTIFICATION</scope>
</reference>
<dbReference type="HOGENOM" id="CLU_036856_0_3_1"/>
<reference evidence="6" key="1">
    <citation type="submission" date="2011-05" db="EMBL/GenBank/DDBJ databases">
        <authorList>
            <person name="Richards S.R."/>
            <person name="Qu J."/>
            <person name="Jiang H."/>
            <person name="Jhangiani S.N."/>
            <person name="Agravi P."/>
            <person name="Goodspeed R."/>
            <person name="Gross S."/>
            <person name="Mandapat C."/>
            <person name="Jackson L."/>
            <person name="Mathew T."/>
            <person name="Pu L."/>
            <person name="Thornton R."/>
            <person name="Saada N."/>
            <person name="Wilczek-Boney K.B."/>
            <person name="Lee S."/>
            <person name="Kovar C."/>
            <person name="Wu Y."/>
            <person name="Scherer S.E."/>
            <person name="Worley K.C."/>
            <person name="Muzny D.M."/>
            <person name="Gibbs R."/>
        </authorList>
    </citation>
    <scope>NUCLEOTIDE SEQUENCE</scope>
    <source>
        <strain evidence="6">Brora</strain>
    </source>
</reference>
<evidence type="ECO:0000256" key="1">
    <source>
        <dbReference type="ARBA" id="ARBA00010835"/>
    </source>
</evidence>
<dbReference type="GO" id="GO:0005737">
    <property type="term" value="C:cytoplasm"/>
    <property type="evidence" value="ECO:0007669"/>
    <property type="project" value="UniProtKB-ARBA"/>
</dbReference>
<evidence type="ECO:0000259" key="4">
    <source>
        <dbReference type="PROSITE" id="PS00745"/>
    </source>
</evidence>
<dbReference type="FunFam" id="3.30.160.20:FF:000004">
    <property type="entry name" value="Peptide chain release factor 1"/>
    <property type="match status" value="1"/>
</dbReference>
<dbReference type="OMA" id="LEWEVFR"/>
<dbReference type="PANTHER" id="PTHR43804">
    <property type="entry name" value="LD18447P"/>
    <property type="match status" value="1"/>
</dbReference>
<dbReference type="InterPro" id="IPR000352">
    <property type="entry name" value="Pep_chain_release_fac_I"/>
</dbReference>
<dbReference type="AlphaFoldDB" id="T1JIE3"/>
<dbReference type="Gene3D" id="3.30.70.1660">
    <property type="match status" value="2"/>
</dbReference>
<proteinExistence type="inferred from homology"/>
<dbReference type="SMART" id="SM00937">
    <property type="entry name" value="PCRF"/>
    <property type="match status" value="1"/>
</dbReference>
<dbReference type="InterPro" id="IPR005139">
    <property type="entry name" value="PCRF"/>
</dbReference>
<evidence type="ECO:0000313" key="6">
    <source>
        <dbReference type="Proteomes" id="UP000014500"/>
    </source>
</evidence>
<dbReference type="PROSITE" id="PS00745">
    <property type="entry name" value="RF_PROK_I"/>
    <property type="match status" value="1"/>
</dbReference>
<keyword evidence="6" id="KW-1185">Reference proteome</keyword>
<dbReference type="PhylomeDB" id="T1JIE3"/>
<organism evidence="5 6">
    <name type="scientific">Strigamia maritima</name>
    <name type="common">European centipede</name>
    <name type="synonym">Geophilus maritimus</name>
    <dbReference type="NCBI Taxonomy" id="126957"/>
    <lineage>
        <taxon>Eukaryota</taxon>
        <taxon>Metazoa</taxon>
        <taxon>Ecdysozoa</taxon>
        <taxon>Arthropoda</taxon>
        <taxon>Myriapoda</taxon>
        <taxon>Chilopoda</taxon>
        <taxon>Pleurostigmophora</taxon>
        <taxon>Geophilomorpha</taxon>
        <taxon>Linotaeniidae</taxon>
        <taxon>Strigamia</taxon>
    </lineage>
</organism>
<dbReference type="STRING" id="126957.T1JIE3"/>
<dbReference type="Proteomes" id="UP000014500">
    <property type="component" value="Unassembled WGS sequence"/>
</dbReference>
<dbReference type="InterPro" id="IPR045853">
    <property type="entry name" value="Pep_chain_release_fac_I_sf"/>
</dbReference>
<dbReference type="Pfam" id="PF00472">
    <property type="entry name" value="RF-1"/>
    <property type="match status" value="1"/>
</dbReference>
<accession>T1JIE3</accession>
<dbReference type="InterPro" id="IPR050057">
    <property type="entry name" value="Prokaryotic/Mito_RF"/>
</dbReference>
<name>T1JIE3_STRMM</name>
<keyword evidence="3" id="KW-0648">Protein biosynthesis</keyword>
<dbReference type="Pfam" id="PF03462">
    <property type="entry name" value="PCRF"/>
    <property type="match status" value="1"/>
</dbReference>
<protein>
    <recommendedName>
        <fullName evidence="4">Prokaryotic-type class I peptide chain release factors domain-containing protein</fullName>
    </recommendedName>
</protein>
<dbReference type="EnsemblMetazoa" id="SMAR013624-RA">
    <property type="protein sequence ID" value="SMAR013624-PA"/>
    <property type="gene ID" value="SMAR013624"/>
</dbReference>
<sequence>MEAKIGSDSRSKLYRTDTLMTLSRHLTESLDIKKEISDLKCIINDKQSDNEMIQMAKDDINTCKDKLTMLDTQMTELLIPTNFEDTSDAIMEITTGVGGQEAMLFANDLFHMYFNFVVFKKWRISSYEVDENDLGGIRKGSINITGKNVYGALKFEGGVHRVQRVPKTEKTGRIHTSTVAVAVLPKPTEIQFELNPNDLKIETKRASGAGGQHVNTTDSAVRIVHIPTGIIVENQTDRSQLQNKKSALGKLRALLYQRELDERNKSQTQSRKLQVGLSGRSEKIRTYNFLQDRVTDHRIGLSVQNLMGVLDGRLYLEQVVLKLQDYEKQEKLENLIQSANEMLQKK</sequence>
<dbReference type="eggNOG" id="KOG2726">
    <property type="taxonomic scope" value="Eukaryota"/>
</dbReference>